<protein>
    <submittedName>
        <fullName evidence="2">Unannotated protein</fullName>
    </submittedName>
</protein>
<name>A0A6J6PKL5_9ZZZZ</name>
<evidence type="ECO:0000256" key="1">
    <source>
        <dbReference type="SAM" id="MobiDB-lite"/>
    </source>
</evidence>
<organism evidence="2">
    <name type="scientific">freshwater metagenome</name>
    <dbReference type="NCBI Taxonomy" id="449393"/>
    <lineage>
        <taxon>unclassified sequences</taxon>
        <taxon>metagenomes</taxon>
        <taxon>ecological metagenomes</taxon>
    </lineage>
</organism>
<dbReference type="EMBL" id="CAEZXE010000253">
    <property type="protein sequence ID" value="CAB4697325.1"/>
    <property type="molecule type" value="Genomic_DNA"/>
</dbReference>
<proteinExistence type="predicted"/>
<accession>A0A6J6PKL5</accession>
<gene>
    <name evidence="2" type="ORF">UFOPK2350_01900</name>
</gene>
<sequence>MLHVTLLRERRVMDQDRKVHGQQKIRSRFGFRRHRQPWHRWRHNNLFRFQRFECPYSSRLLLQKLSRHIPPIRFRKFADLQPSQHVQAQSPSQSCLMSQTTPLHHDADRVQALLRHRVQQGRRTRRTWQSSRCREHRREFLRSRTHQDFPRTRNLDDHRQQLESLLPGTGRKTTTRHHR</sequence>
<evidence type="ECO:0000313" key="2">
    <source>
        <dbReference type="EMBL" id="CAB4697325.1"/>
    </source>
</evidence>
<reference evidence="2" key="1">
    <citation type="submission" date="2020-05" db="EMBL/GenBank/DDBJ databases">
        <authorList>
            <person name="Chiriac C."/>
            <person name="Salcher M."/>
            <person name="Ghai R."/>
            <person name="Kavagutti S V."/>
        </authorList>
    </citation>
    <scope>NUCLEOTIDE SEQUENCE</scope>
</reference>
<feature type="region of interest" description="Disordered" evidence="1">
    <location>
        <begin position="144"/>
        <end position="179"/>
    </location>
</feature>
<feature type="compositionally biased region" description="Basic and acidic residues" evidence="1">
    <location>
        <begin position="144"/>
        <end position="161"/>
    </location>
</feature>
<dbReference type="AlphaFoldDB" id="A0A6J6PKL5"/>